<feature type="compositionally biased region" description="Basic and acidic residues" evidence="1">
    <location>
        <begin position="277"/>
        <end position="288"/>
    </location>
</feature>
<dbReference type="SUPFAM" id="SSF56601">
    <property type="entry name" value="beta-lactamase/transpeptidase-like"/>
    <property type="match status" value="1"/>
</dbReference>
<dbReference type="PANTHER" id="PTHR43283:SF3">
    <property type="entry name" value="BETA-LACTAMASE FAMILY PROTEIN (AFU_ORTHOLOGUE AFUA_5G07500)"/>
    <property type="match status" value="1"/>
</dbReference>
<dbReference type="PANTHER" id="PTHR43283">
    <property type="entry name" value="BETA-LACTAMASE-RELATED"/>
    <property type="match status" value="1"/>
</dbReference>
<evidence type="ECO:0000313" key="4">
    <source>
        <dbReference type="Proteomes" id="UP000270261"/>
    </source>
</evidence>
<dbReference type="Gene3D" id="3.40.710.10">
    <property type="entry name" value="DD-peptidase/beta-lactamase superfamily"/>
    <property type="match status" value="2"/>
</dbReference>
<organism evidence="3 4">
    <name type="scientific">Lautropia dentalis</name>
    <dbReference type="NCBI Taxonomy" id="2490857"/>
    <lineage>
        <taxon>Bacteria</taxon>
        <taxon>Pseudomonadati</taxon>
        <taxon>Pseudomonadota</taxon>
        <taxon>Betaproteobacteria</taxon>
        <taxon>Burkholderiales</taxon>
        <taxon>Burkholderiaceae</taxon>
        <taxon>Lautropia</taxon>
    </lineage>
</organism>
<feature type="domain" description="Beta-lactamase-related" evidence="2">
    <location>
        <begin position="15"/>
        <end position="442"/>
    </location>
</feature>
<feature type="region of interest" description="Disordered" evidence="1">
    <location>
        <begin position="233"/>
        <end position="290"/>
    </location>
</feature>
<dbReference type="InterPro" id="IPR001466">
    <property type="entry name" value="Beta-lactam-related"/>
</dbReference>
<gene>
    <name evidence="3" type="ORF">EHV23_05875</name>
</gene>
<evidence type="ECO:0000313" key="3">
    <source>
        <dbReference type="EMBL" id="RRN45679.1"/>
    </source>
</evidence>
<protein>
    <submittedName>
        <fullName evidence="3">Class A beta-lactamase-related serine hydrolase</fullName>
    </submittedName>
</protein>
<keyword evidence="3" id="KW-0378">Hydrolase</keyword>
<evidence type="ECO:0000259" key="2">
    <source>
        <dbReference type="Pfam" id="PF00144"/>
    </source>
</evidence>
<proteinExistence type="predicted"/>
<sequence length="459" mass="49893">MMPADHPPAPTFDTLDTVITQAVQEERIVGTVVLVAHHGQIVYQRAAGWADREAKKPMQPDTIFRLSSVTKPMVTAAAMRLEEEGRLPLQAPVTRWLPDFRPRAPQAAQATQTETAEPRRPTITIEQLITHTSGLSYSFMEDRNSPYARAKVSDGLNMDISLAENLKRLGSVPLVYEPGKGWRYSLSIDVLGGAMEAETHQSLPDIVRETVTGPLGMKDTGFAVTDPDRLAVPYKDAPAKDSATAPTSGRNGTNASGSNTHSSNGDKQTSDGSTHSSDSRHDDNHAEAARAAPRIRAAIRMQAQDTLDTGSGILNFDNDHVWKRQGYPSGGGGMVGTAPDFMKFLLSLRPGAQKRVLKPETVARMMQPHVNPAWLDFMKPGWSWGYGWAVLDDPARAHTPMSRGTLQWGGVYGHHWFYDPVKDVAVVAFTNTSVEGMNGPFTTDVVDAVYAAVNGSPGK</sequence>
<dbReference type="GO" id="GO:0016787">
    <property type="term" value="F:hydrolase activity"/>
    <property type="evidence" value="ECO:0007669"/>
    <property type="project" value="UniProtKB-KW"/>
</dbReference>
<dbReference type="Proteomes" id="UP000270261">
    <property type="component" value="Unassembled WGS sequence"/>
</dbReference>
<feature type="compositionally biased region" description="Polar residues" evidence="1">
    <location>
        <begin position="244"/>
        <end position="276"/>
    </location>
</feature>
<dbReference type="OrthoDB" id="9801061at2"/>
<dbReference type="RefSeq" id="WP_125095108.1">
    <property type="nucleotide sequence ID" value="NZ_RRUE01000001.1"/>
</dbReference>
<dbReference type="Pfam" id="PF00144">
    <property type="entry name" value="Beta-lactamase"/>
    <property type="match status" value="1"/>
</dbReference>
<accession>A0A426FSI3</accession>
<name>A0A426FSI3_9BURK</name>
<evidence type="ECO:0000256" key="1">
    <source>
        <dbReference type="SAM" id="MobiDB-lite"/>
    </source>
</evidence>
<dbReference type="InterPro" id="IPR012338">
    <property type="entry name" value="Beta-lactam/transpept-like"/>
</dbReference>
<dbReference type="AlphaFoldDB" id="A0A426FSI3"/>
<keyword evidence="4" id="KW-1185">Reference proteome</keyword>
<dbReference type="InterPro" id="IPR050789">
    <property type="entry name" value="Diverse_Enzym_Activities"/>
</dbReference>
<comment type="caution">
    <text evidence="3">The sequence shown here is derived from an EMBL/GenBank/DDBJ whole genome shotgun (WGS) entry which is preliminary data.</text>
</comment>
<reference evidence="3 4" key="1">
    <citation type="submission" date="2018-11" db="EMBL/GenBank/DDBJ databases">
        <title>Genome sequencing of Lautropia sp. KCOM 2505 (= ChDC F240).</title>
        <authorList>
            <person name="Kook J.-K."/>
            <person name="Park S.-N."/>
            <person name="Lim Y.K."/>
        </authorList>
    </citation>
    <scope>NUCLEOTIDE SEQUENCE [LARGE SCALE GENOMIC DNA]</scope>
    <source>
        <strain evidence="3 4">KCOM 2505</strain>
    </source>
</reference>
<dbReference type="EMBL" id="RRUE01000001">
    <property type="protein sequence ID" value="RRN45679.1"/>
    <property type="molecule type" value="Genomic_DNA"/>
</dbReference>